<dbReference type="SUPFAM" id="SSF53474">
    <property type="entry name" value="alpha/beta-Hydrolases"/>
    <property type="match status" value="1"/>
</dbReference>
<sequence>MREHPLLAADGTRLLGWQTESAGPPVLLCPGLGTIPEAWPALLLPSSGVRVLSWYHRGTMGSDRPADPTRITLADHVSDALAVLDAAGSSGAWSWAGRSGSWWPRSWPAPTRTGCRGCCSRLACPATCSAASSGCSASPPRCASV</sequence>
<proteinExistence type="predicted"/>
<dbReference type="InterPro" id="IPR029058">
    <property type="entry name" value="AB_hydrolase_fold"/>
</dbReference>
<comment type="caution">
    <text evidence="1">The sequence shown here is derived from an EMBL/GenBank/DDBJ whole genome shotgun (WGS) entry which is preliminary data.</text>
</comment>
<evidence type="ECO:0000313" key="2">
    <source>
        <dbReference type="Proteomes" id="UP001596512"/>
    </source>
</evidence>
<protein>
    <submittedName>
        <fullName evidence="1">Alpha/beta fold hydrolase</fullName>
    </submittedName>
</protein>
<name>A0ABW2TT66_9PSEU</name>
<evidence type="ECO:0000313" key="1">
    <source>
        <dbReference type="EMBL" id="MFC7617037.1"/>
    </source>
</evidence>
<organism evidence="1 2">
    <name type="scientific">Actinokineospora soli</name>
    <dbReference type="NCBI Taxonomy" id="1048753"/>
    <lineage>
        <taxon>Bacteria</taxon>
        <taxon>Bacillati</taxon>
        <taxon>Actinomycetota</taxon>
        <taxon>Actinomycetes</taxon>
        <taxon>Pseudonocardiales</taxon>
        <taxon>Pseudonocardiaceae</taxon>
        <taxon>Actinokineospora</taxon>
    </lineage>
</organism>
<keyword evidence="2" id="KW-1185">Reference proteome</keyword>
<dbReference type="GO" id="GO:0016787">
    <property type="term" value="F:hydrolase activity"/>
    <property type="evidence" value="ECO:0007669"/>
    <property type="project" value="UniProtKB-KW"/>
</dbReference>
<keyword evidence="1" id="KW-0378">Hydrolase</keyword>
<dbReference type="Gene3D" id="3.40.50.1820">
    <property type="entry name" value="alpha/beta hydrolase"/>
    <property type="match status" value="1"/>
</dbReference>
<reference evidence="2" key="1">
    <citation type="journal article" date="2019" name="Int. J. Syst. Evol. Microbiol.">
        <title>The Global Catalogue of Microorganisms (GCM) 10K type strain sequencing project: providing services to taxonomists for standard genome sequencing and annotation.</title>
        <authorList>
            <consortium name="The Broad Institute Genomics Platform"/>
            <consortium name="The Broad Institute Genome Sequencing Center for Infectious Disease"/>
            <person name="Wu L."/>
            <person name="Ma J."/>
        </authorList>
    </citation>
    <scope>NUCLEOTIDE SEQUENCE [LARGE SCALE GENOMIC DNA]</scope>
    <source>
        <strain evidence="2">JCM 17695</strain>
    </source>
</reference>
<dbReference type="Proteomes" id="UP001596512">
    <property type="component" value="Unassembled WGS sequence"/>
</dbReference>
<gene>
    <name evidence="1" type="ORF">ACFQV2_29990</name>
</gene>
<dbReference type="EMBL" id="JBHTEY010000004">
    <property type="protein sequence ID" value="MFC7617037.1"/>
    <property type="molecule type" value="Genomic_DNA"/>
</dbReference>
<accession>A0ABW2TT66</accession>